<dbReference type="PROSITE" id="PS51257">
    <property type="entry name" value="PROKAR_LIPOPROTEIN"/>
    <property type="match status" value="1"/>
</dbReference>
<gene>
    <name evidence="2" type="ORF">FAZ21_07555</name>
</gene>
<dbReference type="EMBL" id="SUMF01000005">
    <property type="protein sequence ID" value="TJZ74818.1"/>
    <property type="molecule type" value="Genomic_DNA"/>
</dbReference>
<dbReference type="RefSeq" id="WP_136772673.1">
    <property type="nucleotide sequence ID" value="NZ_CP156074.1"/>
</dbReference>
<evidence type="ECO:0000256" key="1">
    <source>
        <dbReference type="SAM" id="Phobius"/>
    </source>
</evidence>
<feature type="transmembrane region" description="Helical" evidence="1">
    <location>
        <begin position="12"/>
        <end position="36"/>
    </location>
</feature>
<reference evidence="2 3" key="1">
    <citation type="submission" date="2019-04" db="EMBL/GenBank/DDBJ databases">
        <title>Chitiniphilus eburnea sp. nov., a novel chitinolytic bacterium isolated from aquaculture sludge.</title>
        <authorList>
            <person name="Sheng M."/>
        </authorList>
    </citation>
    <scope>NUCLEOTIDE SEQUENCE [LARGE SCALE GENOMIC DNA]</scope>
    <source>
        <strain evidence="2 3">HX-2-15</strain>
    </source>
</reference>
<keyword evidence="1" id="KW-1133">Transmembrane helix</keyword>
<keyword evidence="1" id="KW-0472">Membrane</keyword>
<evidence type="ECO:0000313" key="2">
    <source>
        <dbReference type="EMBL" id="TJZ74818.1"/>
    </source>
</evidence>
<keyword evidence="3" id="KW-1185">Reference proteome</keyword>
<organism evidence="2 3">
    <name type="scientific">Chitiniphilus eburneus</name>
    <dbReference type="NCBI Taxonomy" id="2571148"/>
    <lineage>
        <taxon>Bacteria</taxon>
        <taxon>Pseudomonadati</taxon>
        <taxon>Pseudomonadota</taxon>
        <taxon>Betaproteobacteria</taxon>
        <taxon>Neisseriales</taxon>
        <taxon>Chitinibacteraceae</taxon>
        <taxon>Chitiniphilus</taxon>
    </lineage>
</organism>
<accession>A0A4V5MR82</accession>
<comment type="caution">
    <text evidence="2">The sequence shown here is derived from an EMBL/GenBank/DDBJ whole genome shotgun (WGS) entry which is preliminary data.</text>
</comment>
<protein>
    <submittedName>
        <fullName evidence="2">Uncharacterized protein</fullName>
    </submittedName>
</protein>
<proteinExistence type="predicted"/>
<keyword evidence="1" id="KW-0812">Transmembrane</keyword>
<evidence type="ECO:0000313" key="3">
    <source>
        <dbReference type="Proteomes" id="UP000310016"/>
    </source>
</evidence>
<dbReference type="OrthoDB" id="8904545at2"/>
<name>A0A4V5MR82_9NEIS</name>
<sequence>MVEKREIMMNRILMWGAMVFGVGCGLAMLAVLVVLFGPALLGPKVVTWQEEAKQADGSILVLTRTITLGGGHEVGQTAPVAAETISFVHPKTGKTVTWNSPSDPYFLADPFLVQLDGDRLLVLIHPRSVGSRERYGNPCPSFILQEMIGGKVVNKSAFDLPEKFRKVNIVVEPKIEKSLEIIEEEKYLPLKLVEEINAQQTNSRLMALDYCYCGGYLKNRC</sequence>
<dbReference type="Proteomes" id="UP000310016">
    <property type="component" value="Unassembled WGS sequence"/>
</dbReference>
<dbReference type="AlphaFoldDB" id="A0A4V5MR82"/>